<organism evidence="2">
    <name type="scientific">Oikopleura dioica</name>
    <name type="common">Tunicate</name>
    <dbReference type="NCBI Taxonomy" id="34765"/>
    <lineage>
        <taxon>Eukaryota</taxon>
        <taxon>Metazoa</taxon>
        <taxon>Chordata</taxon>
        <taxon>Tunicata</taxon>
        <taxon>Appendicularia</taxon>
        <taxon>Copelata</taxon>
        <taxon>Oikopleuridae</taxon>
        <taxon>Oikopleura</taxon>
    </lineage>
</organism>
<keyword evidence="3" id="KW-1185">Reference proteome</keyword>
<gene>
    <name evidence="2" type="ORF">GSOID_T00010152001</name>
</gene>
<dbReference type="AlphaFoldDB" id="E4XZI6"/>
<evidence type="ECO:0000313" key="2">
    <source>
        <dbReference type="EMBL" id="CBY15048.1"/>
    </source>
</evidence>
<evidence type="ECO:0000256" key="1">
    <source>
        <dbReference type="SAM" id="SignalP"/>
    </source>
</evidence>
<dbReference type="InterPro" id="IPR009030">
    <property type="entry name" value="Growth_fac_rcpt_cys_sf"/>
</dbReference>
<protein>
    <recommendedName>
        <fullName evidence="4">Secreted protein</fullName>
    </recommendedName>
</protein>
<dbReference type="OrthoDB" id="10446056at2759"/>
<evidence type="ECO:0000313" key="3">
    <source>
        <dbReference type="Proteomes" id="UP000001307"/>
    </source>
</evidence>
<dbReference type="InParanoid" id="E4XZI6"/>
<dbReference type="EMBL" id="FN653409">
    <property type="protein sequence ID" value="CBY15048.1"/>
    <property type="molecule type" value="Genomic_DNA"/>
</dbReference>
<proteinExistence type="predicted"/>
<feature type="chain" id="PRO_5003193503" description="Secreted protein" evidence="1">
    <location>
        <begin position="20"/>
        <end position="138"/>
    </location>
</feature>
<reference evidence="2" key="1">
    <citation type="journal article" date="2010" name="Science">
        <title>Plasticity of animal genome architecture unmasked by rapid evolution of a pelagic tunicate.</title>
        <authorList>
            <person name="Denoeud F."/>
            <person name="Henriet S."/>
            <person name="Mungpakdee S."/>
            <person name="Aury J.M."/>
            <person name="Da Silva C."/>
            <person name="Brinkmann H."/>
            <person name="Mikhaleva J."/>
            <person name="Olsen L.C."/>
            <person name="Jubin C."/>
            <person name="Canestro C."/>
            <person name="Bouquet J.M."/>
            <person name="Danks G."/>
            <person name="Poulain J."/>
            <person name="Campsteijn C."/>
            <person name="Adamski M."/>
            <person name="Cross I."/>
            <person name="Yadetie F."/>
            <person name="Muffato M."/>
            <person name="Louis A."/>
            <person name="Butcher S."/>
            <person name="Tsagkogeorga G."/>
            <person name="Konrad A."/>
            <person name="Singh S."/>
            <person name="Jensen M.F."/>
            <person name="Cong E.H."/>
            <person name="Eikeseth-Otteraa H."/>
            <person name="Noel B."/>
            <person name="Anthouard V."/>
            <person name="Porcel B.M."/>
            <person name="Kachouri-Lafond R."/>
            <person name="Nishino A."/>
            <person name="Ugolini M."/>
            <person name="Chourrout P."/>
            <person name="Nishida H."/>
            <person name="Aasland R."/>
            <person name="Huzurbazar S."/>
            <person name="Westhof E."/>
            <person name="Delsuc F."/>
            <person name="Lehrach H."/>
            <person name="Reinhardt R."/>
            <person name="Weissenbach J."/>
            <person name="Roy S.W."/>
            <person name="Artiguenave F."/>
            <person name="Postlethwait J.H."/>
            <person name="Manak J.R."/>
            <person name="Thompson E.M."/>
            <person name="Jaillon O."/>
            <person name="Du Pasquier L."/>
            <person name="Boudinot P."/>
            <person name="Liberles D.A."/>
            <person name="Volff J.N."/>
            <person name="Philippe H."/>
            <person name="Lenhard B."/>
            <person name="Roest Crollius H."/>
            <person name="Wincker P."/>
            <person name="Chourrout D."/>
        </authorList>
    </citation>
    <scope>NUCLEOTIDE SEQUENCE [LARGE SCALE GENOMIC DNA]</scope>
</reference>
<name>E4XZI6_OIKDI</name>
<dbReference type="SUPFAM" id="SSF57184">
    <property type="entry name" value="Growth factor receptor domain"/>
    <property type="match status" value="1"/>
</dbReference>
<evidence type="ECO:0008006" key="4">
    <source>
        <dbReference type="Google" id="ProtNLM"/>
    </source>
</evidence>
<accession>E4XZI6</accession>
<sequence length="138" mass="15625">MKLLSSLFFASCFNVEILAFSFTRSKCEVNKRELVRALGNNDKKVSSLYRLDSHGEPERICPAGYNLIWDMTFCMKVCGLQAGDQCVRTIQSGVDICDQDANLECIYDDYRSDRQSTCQPLVTFDSSSSSSSLSYYIY</sequence>
<keyword evidence="1" id="KW-0732">Signal</keyword>
<dbReference type="Proteomes" id="UP000001307">
    <property type="component" value="Unassembled WGS sequence"/>
</dbReference>
<feature type="signal peptide" evidence="1">
    <location>
        <begin position="1"/>
        <end position="19"/>
    </location>
</feature>